<protein>
    <submittedName>
        <fullName evidence="1">Uncharacterized protein</fullName>
    </submittedName>
</protein>
<evidence type="ECO:0000313" key="1">
    <source>
        <dbReference type="EMBL" id="KKL10087.1"/>
    </source>
</evidence>
<sequence>RFMMNAWKFQFERSPAGLLKLLSKAERAKVAAGDPTTLTRAAIGGGLFYAAWEIRNDPDLAGEKWYDVKDSNGVRHDARPFAPFATYLLAAEVVRRLEQGDSMVELRDFAEGVAASQFRAGAGKYMLEEVQKFTSGFLEAATKSDTFEEGLEKATRSTRRFGGEILGGFAQPLTTFRELYADYGEFLPGEAGRLAQDESKIRTVSEDPFTGPFKRRIPIVSQSLPEREKPLSGASQRIELAEVGGIPLSRQLVGLSGRVLNQVEKESERLGIQFQEISPRTGDPRINRLILREMGPLVEKRMPRLLQSAKFKKASNEKRRLLFTQNLAALRKAATAKAFKNSRGEDRKTFIRKRILQGINQRTREFLESVGRAT</sequence>
<accession>A0A0F9B8D9</accession>
<feature type="non-terminal residue" evidence="1">
    <location>
        <position position="1"/>
    </location>
</feature>
<reference evidence="1" key="1">
    <citation type="journal article" date="2015" name="Nature">
        <title>Complex archaea that bridge the gap between prokaryotes and eukaryotes.</title>
        <authorList>
            <person name="Spang A."/>
            <person name="Saw J.H."/>
            <person name="Jorgensen S.L."/>
            <person name="Zaremba-Niedzwiedzka K."/>
            <person name="Martijn J."/>
            <person name="Lind A.E."/>
            <person name="van Eijk R."/>
            <person name="Schleper C."/>
            <person name="Guy L."/>
            <person name="Ettema T.J."/>
        </authorList>
    </citation>
    <scope>NUCLEOTIDE SEQUENCE</scope>
</reference>
<dbReference type="AlphaFoldDB" id="A0A0F9B8D9"/>
<dbReference type="EMBL" id="LAZR01042204">
    <property type="protein sequence ID" value="KKL10087.1"/>
    <property type="molecule type" value="Genomic_DNA"/>
</dbReference>
<comment type="caution">
    <text evidence="1">The sequence shown here is derived from an EMBL/GenBank/DDBJ whole genome shotgun (WGS) entry which is preliminary data.</text>
</comment>
<name>A0A0F9B8D9_9ZZZZ</name>
<organism evidence="1">
    <name type="scientific">marine sediment metagenome</name>
    <dbReference type="NCBI Taxonomy" id="412755"/>
    <lineage>
        <taxon>unclassified sequences</taxon>
        <taxon>metagenomes</taxon>
        <taxon>ecological metagenomes</taxon>
    </lineage>
</organism>
<proteinExistence type="predicted"/>
<gene>
    <name evidence="1" type="ORF">LCGC14_2559340</name>
</gene>